<evidence type="ECO:0000256" key="6">
    <source>
        <dbReference type="ARBA" id="ARBA00022845"/>
    </source>
</evidence>
<evidence type="ECO:0000256" key="1">
    <source>
        <dbReference type="ARBA" id="ARBA00009573"/>
    </source>
</evidence>
<reference evidence="11" key="1">
    <citation type="submission" date="2021-01" db="EMBL/GenBank/DDBJ databases">
        <authorList>
            <person name="Corre E."/>
            <person name="Pelletier E."/>
            <person name="Niang G."/>
            <person name="Scheremetjew M."/>
            <person name="Finn R."/>
            <person name="Kale V."/>
            <person name="Holt S."/>
            <person name="Cochrane G."/>
            <person name="Meng A."/>
            <person name="Brown T."/>
            <person name="Cohen L."/>
        </authorList>
    </citation>
    <scope>NUCLEOTIDE SEQUENCE</scope>
    <source>
        <strain evidence="11">CCMP 2712</strain>
    </source>
</reference>
<evidence type="ECO:0000259" key="10">
    <source>
        <dbReference type="Pfam" id="PF08662"/>
    </source>
</evidence>
<comment type="similarity">
    <text evidence="1 8">Belongs to the WD repeat EIF2A family.</text>
</comment>
<evidence type="ECO:0000256" key="4">
    <source>
        <dbReference type="ARBA" id="ARBA00022574"/>
    </source>
</evidence>
<keyword evidence="5" id="KW-0677">Repeat</keyword>
<feature type="domain" description="Translation initiation factor beta propellor-like" evidence="10">
    <location>
        <begin position="220"/>
        <end position="414"/>
    </location>
</feature>
<feature type="compositionally biased region" description="Low complexity" evidence="9">
    <location>
        <begin position="523"/>
        <end position="537"/>
    </location>
</feature>
<organism evidence="11">
    <name type="scientific">Guillardia theta</name>
    <name type="common">Cryptophyte</name>
    <name type="synonym">Cryptomonas phi</name>
    <dbReference type="NCBI Taxonomy" id="55529"/>
    <lineage>
        <taxon>Eukaryota</taxon>
        <taxon>Cryptophyceae</taxon>
        <taxon>Pyrenomonadales</taxon>
        <taxon>Geminigeraceae</taxon>
        <taxon>Guillardia</taxon>
    </lineage>
</organism>
<proteinExistence type="inferred from homology"/>
<keyword evidence="6 8" id="KW-0810">Translation regulation</keyword>
<dbReference type="SUPFAM" id="SSF82171">
    <property type="entry name" value="DPP6 N-terminal domain-like"/>
    <property type="match status" value="1"/>
</dbReference>
<dbReference type="GO" id="GO:0003729">
    <property type="term" value="F:mRNA binding"/>
    <property type="evidence" value="ECO:0007669"/>
    <property type="project" value="TreeGrafter"/>
</dbReference>
<feature type="region of interest" description="Disordered" evidence="9">
    <location>
        <begin position="420"/>
        <end position="469"/>
    </location>
</feature>
<feature type="region of interest" description="Disordered" evidence="9">
    <location>
        <begin position="481"/>
        <end position="562"/>
    </location>
</feature>
<dbReference type="AlphaFoldDB" id="A0A7S4KIW9"/>
<dbReference type="PANTHER" id="PTHR13227">
    <property type="entry name" value="EUKARYOTIC TRANSLATION INITIATION FACTOR 2A"/>
    <property type="match status" value="1"/>
</dbReference>
<dbReference type="GO" id="GO:0003743">
    <property type="term" value="F:translation initiation factor activity"/>
    <property type="evidence" value="ECO:0007669"/>
    <property type="project" value="UniProtKB-UniRule"/>
</dbReference>
<keyword evidence="3 8" id="KW-0396">Initiation factor</keyword>
<dbReference type="Gene3D" id="2.130.10.10">
    <property type="entry name" value="YVTN repeat-like/Quinoprotein amine dehydrogenase"/>
    <property type="match status" value="2"/>
</dbReference>
<evidence type="ECO:0000256" key="3">
    <source>
        <dbReference type="ARBA" id="ARBA00022540"/>
    </source>
</evidence>
<dbReference type="GO" id="GO:0043022">
    <property type="term" value="F:ribosome binding"/>
    <property type="evidence" value="ECO:0007669"/>
    <property type="project" value="UniProtKB-UniRule"/>
</dbReference>
<dbReference type="PIRSF" id="PIRSF017222">
    <property type="entry name" value="eIF2A"/>
    <property type="match status" value="1"/>
</dbReference>
<dbReference type="PANTHER" id="PTHR13227:SF0">
    <property type="entry name" value="EUKARYOTIC TRANSLATION INITIATION FACTOR 2A"/>
    <property type="match status" value="1"/>
</dbReference>
<evidence type="ECO:0000256" key="5">
    <source>
        <dbReference type="ARBA" id="ARBA00022737"/>
    </source>
</evidence>
<protein>
    <recommendedName>
        <fullName evidence="2 8">Eukaryotic translation initiation factor 2A</fullName>
        <shortName evidence="8">eIF-2A</shortName>
    </recommendedName>
</protein>
<dbReference type="GO" id="GO:0006417">
    <property type="term" value="P:regulation of translation"/>
    <property type="evidence" value="ECO:0007669"/>
    <property type="project" value="UniProtKB-KW"/>
</dbReference>
<dbReference type="InterPro" id="IPR013979">
    <property type="entry name" value="TIF_beta_prop-like"/>
</dbReference>
<name>A0A7S4KIW9_GUITH</name>
<evidence type="ECO:0000256" key="8">
    <source>
        <dbReference type="PIRNR" id="PIRNR017222"/>
    </source>
</evidence>
<dbReference type="Pfam" id="PF08662">
    <property type="entry name" value="eIF2A"/>
    <property type="match status" value="1"/>
</dbReference>
<dbReference type="OMA" id="RCCAYSP"/>
<gene>
    <name evidence="11" type="ORF">GTHE00462_LOCUS13712</name>
</gene>
<keyword evidence="4" id="KW-0853">WD repeat</keyword>
<evidence type="ECO:0000256" key="9">
    <source>
        <dbReference type="SAM" id="MobiDB-lite"/>
    </source>
</evidence>
<evidence type="ECO:0000256" key="7">
    <source>
        <dbReference type="ARBA" id="ARBA00022917"/>
    </source>
</evidence>
<dbReference type="InterPro" id="IPR015943">
    <property type="entry name" value="WD40/YVTN_repeat-like_dom_sf"/>
</dbReference>
<keyword evidence="7 8" id="KW-0648">Protein biosynthesis</keyword>
<comment type="function">
    <text evidence="8">Functions in the early steps of protein synthesis of a small number of specific mRNAs. Acts by directing the binding of methionyl-tRNAi to 40S ribosomal subunits. In contrast to the eIF-2 complex, it binds methionyl-tRNAi to 40S subunits in a codon-dependent manner, whereas the eIF-2 complex binds methionyl-tRNAi to 40S subunits in a GTP-dependent manner.</text>
</comment>
<evidence type="ECO:0000256" key="2">
    <source>
        <dbReference type="ARBA" id="ARBA00013819"/>
    </source>
</evidence>
<accession>A0A7S4KIW9</accession>
<sequence length="619" mass="67927">MDPKTHQLLLRDEQGLKLKAGPSTASYQYDYNAAQSFALCHAKIDVEYSPDGSLVAAIDSDNAVVVVYDTISGKEQCRIKSSAAVASFSPLGSFLLTWERLTDDLQKSGGNLRVWDSKSGAELSAFSQKNFSKESWPYLKWTSDELIACMQITNGVHLYNGKDIKKGVLAKIEQEKLSAFSVAPGPLPYKIATFVPEVKDQPATMKLFSYPNVTEPVATKKMFRANDASFLWSPTGTAVVIRTSTDVDSTGKSYYGESKLTFFSADGRTEGNVALSKEGPIHDVAWSPSGKEFVVVYGFMPAKATLFDEKCKAIFDFGTGSRNTISWAPHGRFLLLGGFGNISGNLEFWDNNRKKLIANVKAPGTTNWSWSPCSRYFLTATLFPRLRVDNGFTIFKYDGTSVHQEKLPHQLYQISWRPSKAGTFPDRPASPGAGGKSATSTSSNEPAAPKAYVPPHLRGKDNAGNARPTFSLHDYEQASKVGGNTSALGRQLPPGAYEDEHQISKSAMKKKKAKEKAQREQEAAQALAETQKALAAAGIDSVPNQNAKQDDGPKSYTNEEEINKRIKAVNKKIKQAEALREDEKSGKELNADQKKKIESISEMQKEIEELNKALQNVQG</sequence>
<dbReference type="InterPro" id="IPR011387">
    <property type="entry name" value="TIF2A"/>
</dbReference>
<evidence type="ECO:0000313" key="11">
    <source>
        <dbReference type="EMBL" id="CAE2296488.1"/>
    </source>
</evidence>
<feature type="region of interest" description="Disordered" evidence="9">
    <location>
        <begin position="576"/>
        <end position="596"/>
    </location>
</feature>
<dbReference type="GO" id="GO:0000049">
    <property type="term" value="F:tRNA binding"/>
    <property type="evidence" value="ECO:0007669"/>
    <property type="project" value="UniProtKB-UniRule"/>
</dbReference>
<dbReference type="GO" id="GO:0022627">
    <property type="term" value="C:cytosolic small ribosomal subunit"/>
    <property type="evidence" value="ECO:0007669"/>
    <property type="project" value="TreeGrafter"/>
</dbReference>
<dbReference type="EMBL" id="HBKN01017383">
    <property type="protein sequence ID" value="CAE2296488.1"/>
    <property type="molecule type" value="Transcribed_RNA"/>
</dbReference>